<reference evidence="13" key="1">
    <citation type="submission" date="2020-05" db="EMBL/GenBank/DDBJ databases">
        <authorList>
            <person name="Chiriac C."/>
            <person name="Salcher M."/>
            <person name="Ghai R."/>
            <person name="Kavagutti S V."/>
        </authorList>
    </citation>
    <scope>NUCLEOTIDE SEQUENCE</scope>
</reference>
<feature type="transmembrane region" description="Helical" evidence="12">
    <location>
        <begin position="95"/>
        <end position="118"/>
    </location>
</feature>
<keyword evidence="7" id="KW-0408">Iron</keyword>
<dbReference type="PANTHER" id="PTHR35457:SF1">
    <property type="entry name" value="HEME A SYNTHASE"/>
    <property type="match status" value="1"/>
</dbReference>
<feature type="transmembrane region" description="Helical" evidence="12">
    <location>
        <begin position="66"/>
        <end position="83"/>
    </location>
</feature>
<evidence type="ECO:0000256" key="7">
    <source>
        <dbReference type="ARBA" id="ARBA00023004"/>
    </source>
</evidence>
<evidence type="ECO:0000313" key="14">
    <source>
        <dbReference type="EMBL" id="CAB5027053.1"/>
    </source>
</evidence>
<comment type="pathway">
    <text evidence="11">Porphyrin-containing compound metabolism.</text>
</comment>
<dbReference type="GO" id="GO:0016491">
    <property type="term" value="F:oxidoreductase activity"/>
    <property type="evidence" value="ECO:0007669"/>
    <property type="project" value="UniProtKB-KW"/>
</dbReference>
<feature type="transmembrane region" description="Helical" evidence="12">
    <location>
        <begin position="165"/>
        <end position="184"/>
    </location>
</feature>
<name>A0A6J7AWV4_9ZZZZ</name>
<feature type="transmembrane region" description="Helical" evidence="12">
    <location>
        <begin position="124"/>
        <end position="144"/>
    </location>
</feature>
<evidence type="ECO:0000256" key="1">
    <source>
        <dbReference type="ARBA" id="ARBA00004141"/>
    </source>
</evidence>
<dbReference type="Pfam" id="PF02628">
    <property type="entry name" value="COX15-CtaA"/>
    <property type="match status" value="1"/>
</dbReference>
<feature type="transmembrane region" description="Helical" evidence="12">
    <location>
        <begin position="204"/>
        <end position="224"/>
    </location>
</feature>
<dbReference type="EMBL" id="CAFBPT010000003">
    <property type="protein sequence ID" value="CAB5027053.1"/>
    <property type="molecule type" value="Genomic_DNA"/>
</dbReference>
<keyword evidence="2" id="KW-1003">Cell membrane</keyword>
<evidence type="ECO:0000256" key="10">
    <source>
        <dbReference type="ARBA" id="ARBA00023157"/>
    </source>
</evidence>
<evidence type="ECO:0000256" key="3">
    <source>
        <dbReference type="ARBA" id="ARBA00022692"/>
    </source>
</evidence>
<keyword evidence="6" id="KW-0560">Oxidoreductase</keyword>
<organism evidence="13">
    <name type="scientific">freshwater metagenome</name>
    <dbReference type="NCBI Taxonomy" id="449393"/>
    <lineage>
        <taxon>unclassified sequences</taxon>
        <taxon>metagenomes</taxon>
        <taxon>ecological metagenomes</taxon>
    </lineage>
</organism>
<keyword evidence="4" id="KW-0479">Metal-binding</keyword>
<dbReference type="InterPro" id="IPR003780">
    <property type="entry name" value="COX15/CtaA_fam"/>
</dbReference>
<evidence type="ECO:0000256" key="5">
    <source>
        <dbReference type="ARBA" id="ARBA00022989"/>
    </source>
</evidence>
<keyword evidence="10" id="KW-1015">Disulfide bond</keyword>
<protein>
    <submittedName>
        <fullName evidence="13">Unannotated protein</fullName>
    </submittedName>
</protein>
<keyword evidence="3 12" id="KW-0812">Transmembrane</keyword>
<dbReference type="AlphaFoldDB" id="A0A6J7AWV4"/>
<keyword evidence="5 12" id="KW-1133">Transmembrane helix</keyword>
<evidence type="ECO:0000256" key="9">
    <source>
        <dbReference type="ARBA" id="ARBA00023136"/>
    </source>
</evidence>
<dbReference type="GO" id="GO:0046872">
    <property type="term" value="F:metal ion binding"/>
    <property type="evidence" value="ECO:0007669"/>
    <property type="project" value="UniProtKB-KW"/>
</dbReference>
<sequence>MTMPKFIFTALLVIQAGIVVTGGAVRLTGSGLGCPTWPECTDGSIKPIVNQTEGQLHAWIEFGNRLLAWVMLIIALAALIYIVKKLKNRSDFKYLRVLAILQILGFFGQVVLGGITVLTDLNPIAVSAHFVLTIPLIAGALSLRHRILERPVLFVKSLTRNLTKIVTSLAFLVLVLGVVVTGTGPHAGDADVKRFPFDERTVSWLHADAVIALICLTLTLYLVVKSSESAEVQKIFGGYIKILLLIELLQGTIGYIQYFTGLPELVVGAHLLGAVLVWMSAWRINLTGRGAKKEVN</sequence>
<evidence type="ECO:0000313" key="13">
    <source>
        <dbReference type="EMBL" id="CAB4837345.1"/>
    </source>
</evidence>
<dbReference type="PANTHER" id="PTHR35457">
    <property type="entry name" value="HEME A SYNTHASE"/>
    <property type="match status" value="1"/>
</dbReference>
<proteinExistence type="predicted"/>
<gene>
    <name evidence="13" type="ORF">UFOPK3227_00360</name>
    <name evidence="14" type="ORF">UFOPK4146_00632</name>
</gene>
<accession>A0A6J7AWV4</accession>
<evidence type="ECO:0000256" key="12">
    <source>
        <dbReference type="SAM" id="Phobius"/>
    </source>
</evidence>
<keyword evidence="9 12" id="KW-0472">Membrane</keyword>
<feature type="transmembrane region" description="Helical" evidence="12">
    <location>
        <begin position="236"/>
        <end position="259"/>
    </location>
</feature>
<evidence type="ECO:0000256" key="8">
    <source>
        <dbReference type="ARBA" id="ARBA00023133"/>
    </source>
</evidence>
<evidence type="ECO:0000256" key="11">
    <source>
        <dbReference type="ARBA" id="ARBA00023444"/>
    </source>
</evidence>
<feature type="transmembrane region" description="Helical" evidence="12">
    <location>
        <begin position="265"/>
        <end position="284"/>
    </location>
</feature>
<dbReference type="GO" id="GO:0016020">
    <property type="term" value="C:membrane"/>
    <property type="evidence" value="ECO:0007669"/>
    <property type="project" value="UniProtKB-SubCell"/>
</dbReference>
<dbReference type="GO" id="GO:0006784">
    <property type="term" value="P:heme A biosynthetic process"/>
    <property type="evidence" value="ECO:0007669"/>
    <property type="project" value="InterPro"/>
</dbReference>
<dbReference type="EMBL" id="CAFAHD010000024">
    <property type="protein sequence ID" value="CAB4837345.1"/>
    <property type="molecule type" value="Genomic_DNA"/>
</dbReference>
<evidence type="ECO:0000256" key="4">
    <source>
        <dbReference type="ARBA" id="ARBA00022723"/>
    </source>
</evidence>
<keyword evidence="8" id="KW-0350">Heme biosynthesis</keyword>
<comment type="subcellular location">
    <subcellularLocation>
        <location evidence="1">Membrane</location>
        <topology evidence="1">Multi-pass membrane protein</topology>
    </subcellularLocation>
</comment>
<evidence type="ECO:0000256" key="6">
    <source>
        <dbReference type="ARBA" id="ARBA00023002"/>
    </source>
</evidence>
<dbReference type="InterPro" id="IPR050450">
    <property type="entry name" value="COX15/CtaA_HemeA_synthase"/>
</dbReference>
<evidence type="ECO:0000256" key="2">
    <source>
        <dbReference type="ARBA" id="ARBA00022475"/>
    </source>
</evidence>